<keyword evidence="6" id="KW-1185">Reference proteome</keyword>
<evidence type="ECO:0000256" key="2">
    <source>
        <dbReference type="SAM" id="MobiDB-lite"/>
    </source>
</evidence>
<keyword evidence="1 5" id="KW-0378">Hydrolase</keyword>
<feature type="compositionally biased region" description="Low complexity" evidence="2">
    <location>
        <begin position="64"/>
        <end position="82"/>
    </location>
</feature>
<name>A0ABP8N7Z9_9BACT</name>
<dbReference type="PANTHER" id="PTHR48081:SF13">
    <property type="entry name" value="ALPHA_BETA HYDROLASE"/>
    <property type="match status" value="1"/>
</dbReference>
<reference evidence="6" key="1">
    <citation type="journal article" date="2019" name="Int. J. Syst. Evol. Microbiol.">
        <title>The Global Catalogue of Microorganisms (GCM) 10K type strain sequencing project: providing services to taxonomists for standard genome sequencing and annotation.</title>
        <authorList>
            <consortium name="The Broad Institute Genomics Platform"/>
            <consortium name="The Broad Institute Genome Sequencing Center for Infectious Disease"/>
            <person name="Wu L."/>
            <person name="Ma J."/>
        </authorList>
    </citation>
    <scope>NUCLEOTIDE SEQUENCE [LARGE SCALE GENOMIC DNA]</scope>
    <source>
        <strain evidence="6">JCM 17759</strain>
    </source>
</reference>
<evidence type="ECO:0000313" key="5">
    <source>
        <dbReference type="EMBL" id="GAA4462758.1"/>
    </source>
</evidence>
<evidence type="ECO:0000256" key="1">
    <source>
        <dbReference type="ARBA" id="ARBA00022801"/>
    </source>
</evidence>
<sequence length="354" mass="38201">MHHFESFATLCRRFTTNASARLGWACTAIVALAATSPLTAAPPTKVAEQAGEEVTEQDKSTSQPAAIPSESSSGGSASAAKSTEPRTFVNQRYSQRADRTGLCDVILPGGQETPPGGFPTVVIIHGGAWMSGDKWTIEGYARFLAEHGYATININYRLAPRYKFPSQVDDVREALVWAQENATRFSLDLRRIGLFGYSAGGHLSLLVSVLSDEPMETKLASSEWAADDERWQKLPAIQAVCVGGPPCDFRNLPPENTGLAYFLGGSRSEKPSVYEAASPTAHVSAQDPPVHLIHGETDSIVPIQNSLVFRERAKAAGILCDLTTIPGQGHLITFLNPQTSKAMIEFFDKVLSQP</sequence>
<dbReference type="EMBL" id="BAABGA010000064">
    <property type="protein sequence ID" value="GAA4462758.1"/>
    <property type="molecule type" value="Genomic_DNA"/>
</dbReference>
<dbReference type="RefSeq" id="WP_345326038.1">
    <property type="nucleotide sequence ID" value="NZ_BAABGA010000064.1"/>
</dbReference>
<evidence type="ECO:0000256" key="3">
    <source>
        <dbReference type="SAM" id="SignalP"/>
    </source>
</evidence>
<dbReference type="InterPro" id="IPR029058">
    <property type="entry name" value="AB_hydrolase_fold"/>
</dbReference>
<dbReference type="Gene3D" id="3.40.50.1820">
    <property type="entry name" value="alpha/beta hydrolase"/>
    <property type="match status" value="1"/>
</dbReference>
<feature type="signal peptide" evidence="3">
    <location>
        <begin position="1"/>
        <end position="33"/>
    </location>
</feature>
<dbReference type="InterPro" id="IPR050300">
    <property type="entry name" value="GDXG_lipolytic_enzyme"/>
</dbReference>
<feature type="domain" description="BD-FAE-like" evidence="4">
    <location>
        <begin position="104"/>
        <end position="311"/>
    </location>
</feature>
<organism evidence="5 6">
    <name type="scientific">Novipirellula rosea</name>
    <dbReference type="NCBI Taxonomy" id="1031540"/>
    <lineage>
        <taxon>Bacteria</taxon>
        <taxon>Pseudomonadati</taxon>
        <taxon>Planctomycetota</taxon>
        <taxon>Planctomycetia</taxon>
        <taxon>Pirellulales</taxon>
        <taxon>Pirellulaceae</taxon>
        <taxon>Novipirellula</taxon>
    </lineage>
</organism>
<protein>
    <submittedName>
        <fullName evidence="5">Alpha/beta hydrolase</fullName>
    </submittedName>
</protein>
<evidence type="ECO:0000313" key="6">
    <source>
        <dbReference type="Proteomes" id="UP001500840"/>
    </source>
</evidence>
<dbReference type="InterPro" id="IPR049492">
    <property type="entry name" value="BD-FAE-like_dom"/>
</dbReference>
<evidence type="ECO:0000259" key="4">
    <source>
        <dbReference type="Pfam" id="PF20434"/>
    </source>
</evidence>
<dbReference type="Pfam" id="PF20434">
    <property type="entry name" value="BD-FAE"/>
    <property type="match status" value="1"/>
</dbReference>
<dbReference type="SUPFAM" id="SSF53474">
    <property type="entry name" value="alpha/beta-Hydrolases"/>
    <property type="match status" value="1"/>
</dbReference>
<dbReference type="Proteomes" id="UP001500840">
    <property type="component" value="Unassembled WGS sequence"/>
</dbReference>
<keyword evidence="3" id="KW-0732">Signal</keyword>
<accession>A0ABP8N7Z9</accession>
<gene>
    <name evidence="5" type="ORF">GCM10023156_47030</name>
</gene>
<dbReference type="PANTHER" id="PTHR48081">
    <property type="entry name" value="AB HYDROLASE SUPERFAMILY PROTEIN C4A8.06C"/>
    <property type="match status" value="1"/>
</dbReference>
<dbReference type="GO" id="GO:0016787">
    <property type="term" value="F:hydrolase activity"/>
    <property type="evidence" value="ECO:0007669"/>
    <property type="project" value="UniProtKB-KW"/>
</dbReference>
<feature type="chain" id="PRO_5045511604" evidence="3">
    <location>
        <begin position="34"/>
        <end position="354"/>
    </location>
</feature>
<comment type="caution">
    <text evidence="5">The sequence shown here is derived from an EMBL/GenBank/DDBJ whole genome shotgun (WGS) entry which is preliminary data.</text>
</comment>
<proteinExistence type="predicted"/>
<feature type="region of interest" description="Disordered" evidence="2">
    <location>
        <begin position="43"/>
        <end position="91"/>
    </location>
</feature>